<dbReference type="OrthoDB" id="5570276at2"/>
<evidence type="ECO:0000313" key="2">
    <source>
        <dbReference type="Proteomes" id="UP000184315"/>
    </source>
</evidence>
<name>A0A1J1LRZ8_9CYAN</name>
<dbReference type="STRING" id="671072.PL9214640320"/>
<organism evidence="1 2">
    <name type="scientific">Planktothrix tepida PCC 9214</name>
    <dbReference type="NCBI Taxonomy" id="671072"/>
    <lineage>
        <taxon>Bacteria</taxon>
        <taxon>Bacillati</taxon>
        <taxon>Cyanobacteriota</taxon>
        <taxon>Cyanophyceae</taxon>
        <taxon>Oscillatoriophycideae</taxon>
        <taxon>Oscillatoriales</taxon>
        <taxon>Microcoleaceae</taxon>
        <taxon>Planktothrix</taxon>
    </lineage>
</organism>
<dbReference type="Pfam" id="PF10049">
    <property type="entry name" value="DUF2283"/>
    <property type="match status" value="1"/>
</dbReference>
<dbReference type="InterPro" id="IPR019270">
    <property type="entry name" value="DUF2283"/>
</dbReference>
<proteinExistence type="predicted"/>
<evidence type="ECO:0008006" key="3">
    <source>
        <dbReference type="Google" id="ProtNLM"/>
    </source>
</evidence>
<evidence type="ECO:0000313" key="1">
    <source>
        <dbReference type="EMBL" id="CUR34313.1"/>
    </source>
</evidence>
<protein>
    <recommendedName>
        <fullName evidence="3">DNA polymerase III subunit alpha</fullName>
    </recommendedName>
</protein>
<gene>
    <name evidence="1" type="ORF">PL9214640320</name>
</gene>
<dbReference type="RefSeq" id="WP_072720770.1">
    <property type="nucleotide sequence ID" value="NZ_LN889812.1"/>
</dbReference>
<keyword evidence="2" id="KW-1185">Reference proteome</keyword>
<dbReference type="EMBL" id="CZDF01000171">
    <property type="protein sequence ID" value="CUR34313.1"/>
    <property type="molecule type" value="Genomic_DNA"/>
</dbReference>
<sequence>MNPTKMTYFEQEDILHLKFSDEPETGSIEISPNMTAELNAEGELIGLEILEATAFIRDAILESAQGKLLNLSSAKVS</sequence>
<reference evidence="2" key="1">
    <citation type="submission" date="2015-10" db="EMBL/GenBank/DDBJ databases">
        <authorList>
            <person name="Regsiter A."/>
            <person name="william w."/>
        </authorList>
    </citation>
    <scope>NUCLEOTIDE SEQUENCE [LARGE SCALE GENOMIC DNA]</scope>
</reference>
<dbReference type="Proteomes" id="UP000184315">
    <property type="component" value="Unassembled WGS sequence"/>
</dbReference>
<accession>A0A1J1LRZ8</accession>
<dbReference type="AlphaFoldDB" id="A0A1J1LRZ8"/>